<evidence type="ECO:0000313" key="14">
    <source>
        <dbReference type="Proteomes" id="UP001652641"/>
    </source>
</evidence>
<feature type="region of interest" description="Disordered" evidence="10">
    <location>
        <begin position="205"/>
        <end position="237"/>
    </location>
</feature>
<keyword evidence="8" id="KW-0804">Transcription</keyword>
<evidence type="ECO:0000256" key="3">
    <source>
        <dbReference type="ARBA" id="ARBA00007167"/>
    </source>
</evidence>
<evidence type="ECO:0000259" key="12">
    <source>
        <dbReference type="Pfam" id="PF12885"/>
    </source>
</evidence>
<proteinExistence type="inferred from homology"/>
<feature type="compositionally biased region" description="Polar residues" evidence="10">
    <location>
        <begin position="287"/>
        <end position="299"/>
    </location>
</feature>
<name>A0ABM4XGU6_VULVU</name>
<evidence type="ECO:0000256" key="8">
    <source>
        <dbReference type="ARBA" id="ARBA00023163"/>
    </source>
</evidence>
<evidence type="ECO:0000256" key="2">
    <source>
        <dbReference type="ARBA" id="ARBA00004496"/>
    </source>
</evidence>
<feature type="compositionally biased region" description="Polar residues" evidence="10">
    <location>
        <begin position="330"/>
        <end position="349"/>
    </location>
</feature>
<evidence type="ECO:0000256" key="5">
    <source>
        <dbReference type="ARBA" id="ARBA00022553"/>
    </source>
</evidence>
<comment type="similarity">
    <text evidence="3">Belongs to the TORC family.</text>
</comment>
<reference evidence="15" key="1">
    <citation type="submission" date="2025-08" db="UniProtKB">
        <authorList>
            <consortium name="RefSeq"/>
        </authorList>
    </citation>
    <scope>IDENTIFICATION</scope>
    <source>
        <tissue evidence="15">Cell line</tissue>
    </source>
</reference>
<dbReference type="InterPro" id="IPR024783">
    <property type="entry name" value="TORC_N"/>
</dbReference>
<gene>
    <name evidence="15" type="primary">CRTC1</name>
</gene>
<dbReference type="GeneID" id="112913076"/>
<feature type="domain" description="Transducer of regulated CREB activity C-terminal" evidence="13">
    <location>
        <begin position="497"/>
        <end position="572"/>
    </location>
</feature>
<feature type="region of interest" description="Disordered" evidence="10">
    <location>
        <begin position="157"/>
        <end position="188"/>
    </location>
</feature>
<feature type="compositionally biased region" description="Basic and acidic residues" evidence="10">
    <location>
        <begin position="210"/>
        <end position="224"/>
    </location>
</feature>
<evidence type="ECO:0000256" key="1">
    <source>
        <dbReference type="ARBA" id="ARBA00004123"/>
    </source>
</evidence>
<keyword evidence="14" id="KW-1185">Reference proteome</keyword>
<sequence>MATSNNPRKFSEKIALHNQKQAEETAAFEEVMKDLSLTRAARLQLQKSQYLQLGPSRGQYYGGSLPNVNQIGSGTVDLPFQPSGYLGEALAAAPVSLTPFQSSGLDTSRTTRHHGLVDRVYRERGRLGSPHRRPLSVDKHGRQADSCPYGTVYLSPPADTSWRRTNSDSALHQSTMTPTQPEPFTGGSQDAHQKRVLLLTVPGMEETTSETDKNLSKQAWDTKKTGSRPKSCEVPGINIFPSADQENTTALIPATHNTGGSLPDLTNIHFPSPLPTPLDPEEPTFPALSSSSSTGNLAANLTHLGIGGASQGMSTPGSSPQHRPAGVSPLSLSTEARRQQAQQVSPTLSQLSPITQAVAMDALSLEQQLPYAFFTQAGSQQPPPPQPQPPPPPPPASQQQPPPPPPQAPALQQYRASAGSPANQSPTSPVSNQGFSPGSSPQLEQFNMMENAISSSSLYSPGSTLNYSQAAMMGLTGSHGSLPDTQQLGYPSHSSIPNIILTVTGESPPSLSKELTSTLAGVGDVSFDSDNQFPLDELKIDPLTLDGLHMLNDPDMVLADPATEDTFRMDRL</sequence>
<keyword evidence="5" id="KW-0597">Phosphoprotein</keyword>
<evidence type="ECO:0000256" key="10">
    <source>
        <dbReference type="SAM" id="MobiDB-lite"/>
    </source>
</evidence>
<dbReference type="PANTHER" id="PTHR13589">
    <property type="entry name" value="CREB-REGULATED TRANSCRIPTION COACTIVATOR"/>
    <property type="match status" value="1"/>
</dbReference>
<evidence type="ECO:0000256" key="6">
    <source>
        <dbReference type="ARBA" id="ARBA00023015"/>
    </source>
</evidence>
<feature type="domain" description="Transducer of regulated CREB activity N-terminal" evidence="11">
    <location>
        <begin position="6"/>
        <end position="66"/>
    </location>
</feature>
<protein>
    <submittedName>
        <fullName evidence="15">CREB-regulated transcription coactivator 1 isoform X8</fullName>
    </submittedName>
</protein>
<keyword evidence="9" id="KW-0539">Nucleus</keyword>
<keyword evidence="4" id="KW-0963">Cytoplasm</keyword>
<feature type="compositionally biased region" description="Polar residues" evidence="10">
    <location>
        <begin position="167"/>
        <end position="179"/>
    </location>
</feature>
<feature type="compositionally biased region" description="Polar residues" evidence="10">
    <location>
        <begin position="311"/>
        <end position="321"/>
    </location>
</feature>
<dbReference type="InterPro" id="IPR024784">
    <property type="entry name" value="TORC_M"/>
</dbReference>
<dbReference type="InterPro" id="IPR024785">
    <property type="entry name" value="TORC_C"/>
</dbReference>
<dbReference type="Proteomes" id="UP001652641">
    <property type="component" value="Chromosome 9"/>
</dbReference>
<evidence type="ECO:0000259" key="11">
    <source>
        <dbReference type="Pfam" id="PF12884"/>
    </source>
</evidence>
<accession>A0ABM4XGU6</accession>
<feature type="compositionally biased region" description="Pro residues" evidence="10">
    <location>
        <begin position="381"/>
        <end position="408"/>
    </location>
</feature>
<evidence type="ECO:0000256" key="9">
    <source>
        <dbReference type="ARBA" id="ARBA00023242"/>
    </source>
</evidence>
<dbReference type="Pfam" id="PF12886">
    <property type="entry name" value="TORC_C"/>
    <property type="match status" value="1"/>
</dbReference>
<organism evidence="14 15">
    <name type="scientific">Vulpes vulpes</name>
    <name type="common">Red fox</name>
    <dbReference type="NCBI Taxonomy" id="9627"/>
    <lineage>
        <taxon>Eukaryota</taxon>
        <taxon>Metazoa</taxon>
        <taxon>Chordata</taxon>
        <taxon>Craniata</taxon>
        <taxon>Vertebrata</taxon>
        <taxon>Euteleostomi</taxon>
        <taxon>Mammalia</taxon>
        <taxon>Eutheria</taxon>
        <taxon>Laurasiatheria</taxon>
        <taxon>Carnivora</taxon>
        <taxon>Caniformia</taxon>
        <taxon>Canidae</taxon>
        <taxon>Vulpes</taxon>
    </lineage>
</organism>
<evidence type="ECO:0000313" key="15">
    <source>
        <dbReference type="RefSeq" id="XP_072577268.1"/>
    </source>
</evidence>
<dbReference type="RefSeq" id="XP_072577268.1">
    <property type="nucleotide sequence ID" value="XM_072721167.1"/>
</dbReference>
<evidence type="ECO:0000256" key="7">
    <source>
        <dbReference type="ARBA" id="ARBA00023159"/>
    </source>
</evidence>
<dbReference type="Pfam" id="PF12885">
    <property type="entry name" value="TORC_M"/>
    <property type="match status" value="1"/>
</dbReference>
<dbReference type="Pfam" id="PF12884">
    <property type="entry name" value="TORC_N"/>
    <property type="match status" value="1"/>
</dbReference>
<feature type="domain" description="Transducer of regulated CREB activity middle" evidence="12">
    <location>
        <begin position="164"/>
        <end position="308"/>
    </location>
</feature>
<feature type="region of interest" description="Disordered" evidence="10">
    <location>
        <begin position="274"/>
        <end position="349"/>
    </location>
</feature>
<comment type="subcellular location">
    <subcellularLocation>
        <location evidence="2">Cytoplasm</location>
    </subcellularLocation>
    <subcellularLocation>
        <location evidence="1">Nucleus</location>
    </subcellularLocation>
</comment>
<keyword evidence="7" id="KW-0010">Activator</keyword>
<evidence type="ECO:0000259" key="13">
    <source>
        <dbReference type="Pfam" id="PF12886"/>
    </source>
</evidence>
<feature type="compositionally biased region" description="Polar residues" evidence="10">
    <location>
        <begin position="420"/>
        <end position="443"/>
    </location>
</feature>
<evidence type="ECO:0000256" key="4">
    <source>
        <dbReference type="ARBA" id="ARBA00022490"/>
    </source>
</evidence>
<feature type="region of interest" description="Disordered" evidence="10">
    <location>
        <begin position="376"/>
        <end position="443"/>
    </location>
</feature>
<dbReference type="PANTHER" id="PTHR13589:SF14">
    <property type="entry name" value="CREB-REGULATED TRANSCRIPTION COACTIVATOR 1"/>
    <property type="match status" value="1"/>
</dbReference>
<dbReference type="InterPro" id="IPR024786">
    <property type="entry name" value="TORC"/>
</dbReference>
<keyword evidence="6" id="KW-0805">Transcription regulation</keyword>